<keyword evidence="9" id="KW-0325">Glycoprotein</keyword>
<evidence type="ECO:0000256" key="10">
    <source>
        <dbReference type="ARBA" id="ARBA00023295"/>
    </source>
</evidence>
<feature type="compositionally biased region" description="Polar residues" evidence="16">
    <location>
        <begin position="263"/>
        <end position="276"/>
    </location>
</feature>
<evidence type="ECO:0000256" key="17">
    <source>
        <dbReference type="SAM" id="Phobius"/>
    </source>
</evidence>
<dbReference type="EMBL" id="LT853692">
    <property type="protein sequence ID" value="SMQ46023.1"/>
    <property type="molecule type" value="Genomic_DNA"/>
</dbReference>
<evidence type="ECO:0000256" key="5">
    <source>
        <dbReference type="ARBA" id="ARBA00022801"/>
    </source>
</evidence>
<organism evidence="19 20">
    <name type="scientific">Zymoseptoria tritici (strain ST99CH_3D7)</name>
    <dbReference type="NCBI Taxonomy" id="1276538"/>
    <lineage>
        <taxon>Eukaryota</taxon>
        <taxon>Fungi</taxon>
        <taxon>Dikarya</taxon>
        <taxon>Ascomycota</taxon>
        <taxon>Pezizomycotina</taxon>
        <taxon>Dothideomycetes</taxon>
        <taxon>Dothideomycetidae</taxon>
        <taxon>Mycosphaerellales</taxon>
        <taxon>Mycosphaerellaceae</taxon>
        <taxon>Zymoseptoria</taxon>
    </lineage>
</organism>
<dbReference type="Pfam" id="PF00150">
    <property type="entry name" value="Cellulase"/>
    <property type="match status" value="1"/>
</dbReference>
<feature type="region of interest" description="Disordered" evidence="16">
    <location>
        <begin position="244"/>
        <end position="279"/>
    </location>
</feature>
<dbReference type="InterPro" id="IPR001547">
    <property type="entry name" value="Glyco_hydro_5"/>
</dbReference>
<evidence type="ECO:0000256" key="2">
    <source>
        <dbReference type="ARBA" id="ARBA00005641"/>
    </source>
</evidence>
<evidence type="ECO:0000256" key="16">
    <source>
        <dbReference type="SAM" id="MobiDB-lite"/>
    </source>
</evidence>
<comment type="subcellular location">
    <subcellularLocation>
        <location evidence="1">Cell membrane</location>
        <topology evidence="1">Single-pass type II membrane protein</topology>
    </subcellularLocation>
</comment>
<feature type="compositionally biased region" description="Basic and acidic residues" evidence="16">
    <location>
        <begin position="1"/>
        <end position="14"/>
    </location>
</feature>
<evidence type="ECO:0000256" key="3">
    <source>
        <dbReference type="ARBA" id="ARBA00022475"/>
    </source>
</evidence>
<dbReference type="GO" id="GO:0009986">
    <property type="term" value="C:cell surface"/>
    <property type="evidence" value="ECO:0007669"/>
    <property type="project" value="TreeGrafter"/>
</dbReference>
<feature type="compositionally biased region" description="Basic and acidic residues" evidence="16">
    <location>
        <begin position="185"/>
        <end position="200"/>
    </location>
</feature>
<dbReference type="InterPro" id="IPR050386">
    <property type="entry name" value="Glycosyl_hydrolase_5"/>
</dbReference>
<name>A0A1X7RF35_ZYMT9</name>
<feature type="compositionally biased region" description="Basic and acidic residues" evidence="16">
    <location>
        <begin position="94"/>
        <end position="125"/>
    </location>
</feature>
<evidence type="ECO:0000256" key="9">
    <source>
        <dbReference type="ARBA" id="ARBA00023180"/>
    </source>
</evidence>
<evidence type="ECO:0000256" key="8">
    <source>
        <dbReference type="ARBA" id="ARBA00023136"/>
    </source>
</evidence>
<protein>
    <recommendedName>
        <fullName evidence="14">glucan 1,3-beta-glucosidase</fullName>
        <ecNumber evidence="14">3.2.1.58</ecNumber>
    </recommendedName>
    <alternativeName>
        <fullName evidence="15">Exo-1,3-beta-glucanase D</fullName>
    </alternativeName>
</protein>
<keyword evidence="3" id="KW-1003">Cell membrane</keyword>
<dbReference type="EC" id="3.2.1.58" evidence="14"/>
<evidence type="ECO:0000259" key="18">
    <source>
        <dbReference type="Pfam" id="PF00150"/>
    </source>
</evidence>
<evidence type="ECO:0000256" key="15">
    <source>
        <dbReference type="ARBA" id="ARBA00041260"/>
    </source>
</evidence>
<keyword evidence="8 17" id="KW-0472">Membrane</keyword>
<dbReference type="PANTHER" id="PTHR31297">
    <property type="entry name" value="GLUCAN ENDO-1,6-BETA-GLUCOSIDASE B"/>
    <property type="match status" value="1"/>
</dbReference>
<feature type="compositionally biased region" description="Basic and acidic residues" evidence="16">
    <location>
        <begin position="51"/>
        <end position="62"/>
    </location>
</feature>
<evidence type="ECO:0000256" key="13">
    <source>
        <dbReference type="ARBA" id="ARBA00037126"/>
    </source>
</evidence>
<evidence type="ECO:0000256" key="12">
    <source>
        <dbReference type="ARBA" id="ARBA00036824"/>
    </source>
</evidence>
<evidence type="ECO:0000256" key="6">
    <source>
        <dbReference type="ARBA" id="ARBA00022968"/>
    </source>
</evidence>
<evidence type="ECO:0000256" key="1">
    <source>
        <dbReference type="ARBA" id="ARBA00004401"/>
    </source>
</evidence>
<evidence type="ECO:0000313" key="20">
    <source>
        <dbReference type="Proteomes" id="UP000215127"/>
    </source>
</evidence>
<dbReference type="GO" id="GO:0071555">
    <property type="term" value="P:cell wall organization"/>
    <property type="evidence" value="ECO:0007669"/>
    <property type="project" value="UniProtKB-KW"/>
</dbReference>
<feature type="transmembrane region" description="Helical" evidence="17">
    <location>
        <begin position="219"/>
        <end position="240"/>
    </location>
</feature>
<accession>A0A1X7RF35</accession>
<keyword evidence="6" id="KW-0735">Signal-anchor</keyword>
<dbReference type="AlphaFoldDB" id="A0A1X7RF35"/>
<dbReference type="STRING" id="1276538.A0A1X7RF35"/>
<sequence>MPRPSESPRDPDLRRQRRRRTHHRIDSNGELLGNYSGDEARPSPSRKPRPRRSEHERRRERTPASSQSRTTTTALSAEQLARLDKQNNKQGWSDYDRVPRAREYDDETRADQDPDLDREREERERERRRRREERRRRRREEEAAGEGLAYEHPNNVRRKTERYERHERRIASGQRLERGAAPYYSDKEEYRESVRRKDGSDSSLSVEEAERKKKRKRRILIAAAVVVVLLLIIIPVAVVVSKKKGGTSASSGGGGAVGGSSKPSNSNLDGVSQDSIPQEAKGTELDPFTWYDTMDMNVTYTAETVGGLSIMGLNDKWDDSTRANDKVPPLNEKFEYGKMPIRGMNVGGWLNLEPFITPSFFDGYTSRDGVVDEYTLTTKMGPITAKQTLEKHYSSWIQESTFKEIQAAGFDHVRIPFGYWAVTTYDGDPYVPKVAWRYMLRGIEWARKYGLRINLDLHGAPGSQNGWNHSGRQGAIGWLNGTDGTLNGDRTIDIHKQLATFFSQPRYKNLVTMYGLVNEPRMVELDSTAVITWTTSAFNAVRDSGFEGIIVFGDGFMGLDNWQGQLQSLDNLLLDVHQYVIFNVEQIVLNHHDKINFACGGWTAQALRSQNTATGFGPTLCGEWSQADTDCAKNLNNVGVGSRWEGTLNMAYTPGGSKDGNILDPTCPTGNNPRCSCEGANAAPGDYSDEYKKWLLMFAEAQMHSFEQGWGWFYWTWQTEGSAQWSYRTGLASGTMPKLAYERSFNCDGDIPDFGDLPEYY</sequence>
<keyword evidence="7 17" id="KW-1133">Transmembrane helix</keyword>
<evidence type="ECO:0000256" key="14">
    <source>
        <dbReference type="ARBA" id="ARBA00038929"/>
    </source>
</evidence>
<keyword evidence="20" id="KW-1185">Reference proteome</keyword>
<feature type="compositionally biased region" description="Basic residues" evidence="16">
    <location>
        <begin position="126"/>
        <end position="138"/>
    </location>
</feature>
<evidence type="ECO:0000256" key="7">
    <source>
        <dbReference type="ARBA" id="ARBA00022989"/>
    </source>
</evidence>
<reference evidence="19 20" key="1">
    <citation type="submission" date="2016-06" db="EMBL/GenBank/DDBJ databases">
        <authorList>
            <person name="Kjaerup R.B."/>
            <person name="Dalgaard T.S."/>
            <person name="Juul-Madsen H.R."/>
        </authorList>
    </citation>
    <scope>NUCLEOTIDE SEQUENCE [LARGE SCALE GENOMIC DNA]</scope>
</reference>
<comment type="catalytic activity">
    <reaction evidence="12">
        <text>Successive hydrolysis of beta-D-glucose units from the non-reducing ends of (1-&gt;3)-beta-D-glucans, releasing alpha-glucose.</text>
        <dbReference type="EC" id="3.2.1.58"/>
    </reaction>
</comment>
<comment type="similarity">
    <text evidence="2">Belongs to the glycosyl hydrolase 5 (cellulase A) family.</text>
</comment>
<dbReference type="PANTHER" id="PTHR31297:SF34">
    <property type="entry name" value="GLUCAN 1,3-BETA-GLUCOSIDASE 2"/>
    <property type="match status" value="1"/>
</dbReference>
<keyword evidence="4 17" id="KW-0812">Transmembrane</keyword>
<proteinExistence type="inferred from homology"/>
<evidence type="ECO:0000313" key="19">
    <source>
        <dbReference type="EMBL" id="SMQ46023.1"/>
    </source>
</evidence>
<evidence type="ECO:0000256" key="4">
    <source>
        <dbReference type="ARBA" id="ARBA00022692"/>
    </source>
</evidence>
<keyword evidence="5" id="KW-0378">Hydrolase</keyword>
<keyword evidence="11" id="KW-0961">Cell wall biogenesis/degradation</keyword>
<dbReference type="GO" id="GO:0009251">
    <property type="term" value="P:glucan catabolic process"/>
    <property type="evidence" value="ECO:0007669"/>
    <property type="project" value="TreeGrafter"/>
</dbReference>
<feature type="compositionally biased region" description="Polar residues" evidence="16">
    <location>
        <begin position="63"/>
        <end position="76"/>
    </location>
</feature>
<feature type="region of interest" description="Disordered" evidence="16">
    <location>
        <begin position="1"/>
        <end position="210"/>
    </location>
</feature>
<feature type="compositionally biased region" description="Basic and acidic residues" evidence="16">
    <location>
        <begin position="161"/>
        <end position="178"/>
    </location>
</feature>
<dbReference type="Proteomes" id="UP000215127">
    <property type="component" value="Chromosome 1"/>
</dbReference>
<keyword evidence="10" id="KW-0326">Glycosidase</keyword>
<gene>
    <name evidence="19" type="ORF">ZT3D7_G1168</name>
</gene>
<dbReference type="GO" id="GO:0004338">
    <property type="term" value="F:glucan exo-1,3-beta-glucosidase activity"/>
    <property type="evidence" value="ECO:0007669"/>
    <property type="project" value="UniProtKB-EC"/>
</dbReference>
<dbReference type="GO" id="GO:0005886">
    <property type="term" value="C:plasma membrane"/>
    <property type="evidence" value="ECO:0007669"/>
    <property type="project" value="UniProtKB-SubCell"/>
</dbReference>
<evidence type="ECO:0000256" key="11">
    <source>
        <dbReference type="ARBA" id="ARBA00023316"/>
    </source>
</evidence>
<dbReference type="SUPFAM" id="SSF51445">
    <property type="entry name" value="(Trans)glycosidases"/>
    <property type="match status" value="1"/>
</dbReference>
<comment type="function">
    <text evidence="13">Glucosidase involved in the degradation of cellulosic biomass. Active on lichenan.</text>
</comment>
<dbReference type="FunFam" id="3.20.20.80:FF:000033">
    <property type="entry name" value="Glucan 1,3-beta-glucosidase A"/>
    <property type="match status" value="1"/>
</dbReference>
<dbReference type="Gene3D" id="3.20.20.80">
    <property type="entry name" value="Glycosidases"/>
    <property type="match status" value="1"/>
</dbReference>
<dbReference type="GO" id="GO:0005576">
    <property type="term" value="C:extracellular region"/>
    <property type="evidence" value="ECO:0007669"/>
    <property type="project" value="TreeGrafter"/>
</dbReference>
<feature type="domain" description="Glycoside hydrolase family 5" evidence="18">
    <location>
        <begin position="396"/>
        <end position="630"/>
    </location>
</feature>
<dbReference type="InterPro" id="IPR017853">
    <property type="entry name" value="GH"/>
</dbReference>